<dbReference type="PANTHER" id="PTHR21581:SF6">
    <property type="entry name" value="TRAFFICKING PROTEIN PARTICLE COMPLEX SUBUNIT 12"/>
    <property type="match status" value="1"/>
</dbReference>
<evidence type="ECO:0000256" key="9">
    <source>
        <dbReference type="ARBA" id="ARBA00022960"/>
    </source>
</evidence>
<evidence type="ECO:0000256" key="6">
    <source>
        <dbReference type="ARBA" id="ARBA00022670"/>
    </source>
</evidence>
<evidence type="ECO:0000256" key="2">
    <source>
        <dbReference type="ARBA" id="ARBA00004752"/>
    </source>
</evidence>
<name>A0A380TGQ1_9ZZZZ</name>
<evidence type="ECO:0000256" key="1">
    <source>
        <dbReference type="ARBA" id="ARBA00003217"/>
    </source>
</evidence>
<dbReference type="Gene3D" id="3.40.710.10">
    <property type="entry name" value="DD-peptidase/beta-lactamase superfamily"/>
    <property type="match status" value="1"/>
</dbReference>
<dbReference type="InterPro" id="IPR012907">
    <property type="entry name" value="Peptidase_S11_C"/>
</dbReference>
<comment type="catalytic activity">
    <reaction evidence="12">
        <text>Preferential cleavage: (Ac)2-L-Lys-D-Ala-|-D-Ala. Also transpeptidation of peptidyl-alanyl moieties that are N-acyl substituents of D-alanine.</text>
        <dbReference type="EC" id="3.4.16.4"/>
    </reaction>
</comment>
<keyword evidence="11" id="KW-0961">Cell wall biogenesis/degradation</keyword>
<reference evidence="14" key="1">
    <citation type="submission" date="2018-07" db="EMBL/GenBank/DDBJ databases">
        <authorList>
            <person name="Quirk P.G."/>
            <person name="Krulwich T.A."/>
        </authorList>
    </citation>
    <scope>NUCLEOTIDE SEQUENCE</scope>
</reference>
<dbReference type="InterPro" id="IPR018044">
    <property type="entry name" value="Peptidase_S11"/>
</dbReference>
<dbReference type="SUPFAM" id="SSF56601">
    <property type="entry name" value="beta-lactamase/transpeptidase-like"/>
    <property type="match status" value="1"/>
</dbReference>
<dbReference type="EMBL" id="UIDG01000386">
    <property type="protein sequence ID" value="SUS07486.1"/>
    <property type="molecule type" value="Genomic_DNA"/>
</dbReference>
<dbReference type="Pfam" id="PF00768">
    <property type="entry name" value="Peptidase_S11"/>
    <property type="match status" value="1"/>
</dbReference>
<sequence>MRMSELTRAREGHLRWSLVIMAVGLAMGLLAGLAPQRCHAIETKARQALLIDMQTGAVMFEKNADEPMGPASMTKIMTVYMLFDRLKKGELRLNDTLTISENAWSKGGAASQGSTMFLKVGDRVRVEDLLHGIIVQSGNDASIAVAEGLAGSETAFAEEMNRKAREIGMRSTHFRNASGLPEPDHLTTARDLALLARHTIEDFPEYYNFYSEREFFYNSIRQGNRNPLLYKAGGADGLKTGHTKTSGYGLTASAIRGGRRLVLVINGLGSMQERSDEAQRLLDYGFHEFENVQLFKAGEEVAKAEVWYGETREVPLVTQRDILVTLPRTARPGMNVVVRYTGPVPAPIAQGQPLAVLKIDTPGVGPIEQSLVAGTPVERLSVFGRLVFAIKHLAGSLAS</sequence>
<evidence type="ECO:0000313" key="14">
    <source>
        <dbReference type="EMBL" id="SUS07486.1"/>
    </source>
</evidence>
<dbReference type="GO" id="GO:0071555">
    <property type="term" value="P:cell wall organization"/>
    <property type="evidence" value="ECO:0007669"/>
    <property type="project" value="UniProtKB-KW"/>
</dbReference>
<accession>A0A380TGQ1</accession>
<keyword evidence="10" id="KW-0573">Peptidoglycan synthesis</keyword>
<evidence type="ECO:0000256" key="7">
    <source>
        <dbReference type="ARBA" id="ARBA00022729"/>
    </source>
</evidence>
<evidence type="ECO:0000256" key="12">
    <source>
        <dbReference type="ARBA" id="ARBA00034000"/>
    </source>
</evidence>
<protein>
    <recommendedName>
        <fullName evidence="4">serine-type D-Ala-D-Ala carboxypeptidase</fullName>
        <ecNumber evidence="4">3.4.16.4</ecNumber>
    </recommendedName>
</protein>
<evidence type="ECO:0000256" key="4">
    <source>
        <dbReference type="ARBA" id="ARBA00012448"/>
    </source>
</evidence>
<evidence type="ECO:0000259" key="13">
    <source>
        <dbReference type="SMART" id="SM00936"/>
    </source>
</evidence>
<comment type="similarity">
    <text evidence="3">Belongs to the peptidase S11 family.</text>
</comment>
<feature type="domain" description="Peptidase S11 D-Ala-D-Ala carboxypeptidase A C-terminal" evidence="13">
    <location>
        <begin position="289"/>
        <end position="379"/>
    </location>
</feature>
<evidence type="ECO:0000256" key="10">
    <source>
        <dbReference type="ARBA" id="ARBA00022984"/>
    </source>
</evidence>
<dbReference type="InterPro" id="IPR012338">
    <property type="entry name" value="Beta-lactam/transpept-like"/>
</dbReference>
<evidence type="ECO:0000256" key="11">
    <source>
        <dbReference type="ARBA" id="ARBA00023316"/>
    </source>
</evidence>
<keyword evidence="8" id="KW-0378">Hydrolase</keyword>
<evidence type="ECO:0000256" key="5">
    <source>
        <dbReference type="ARBA" id="ARBA00022645"/>
    </source>
</evidence>
<dbReference type="SUPFAM" id="SSF69189">
    <property type="entry name" value="Penicillin-binding protein associated domain"/>
    <property type="match status" value="1"/>
</dbReference>
<dbReference type="AlphaFoldDB" id="A0A380TGQ1"/>
<dbReference type="EC" id="3.4.16.4" evidence="4"/>
<dbReference type="UniPathway" id="UPA00219"/>
<gene>
    <name evidence="14" type="ORF">DF3PB_4460003</name>
</gene>
<dbReference type="GO" id="GO:0008360">
    <property type="term" value="P:regulation of cell shape"/>
    <property type="evidence" value="ECO:0007669"/>
    <property type="project" value="UniProtKB-KW"/>
</dbReference>
<dbReference type="InterPro" id="IPR037167">
    <property type="entry name" value="Peptidase_S11_C_sf"/>
</dbReference>
<proteinExistence type="inferred from homology"/>
<organism evidence="14">
    <name type="scientific">metagenome</name>
    <dbReference type="NCBI Taxonomy" id="256318"/>
    <lineage>
        <taxon>unclassified sequences</taxon>
        <taxon>metagenomes</taxon>
    </lineage>
</organism>
<dbReference type="Gene3D" id="2.60.410.10">
    <property type="entry name" value="D-Ala-D-Ala carboxypeptidase, C-terminal domain"/>
    <property type="match status" value="1"/>
</dbReference>
<keyword evidence="9" id="KW-0133">Cell shape</keyword>
<dbReference type="InterPro" id="IPR015956">
    <property type="entry name" value="Peniciliin-bd_prot_C_sf"/>
</dbReference>
<dbReference type="PANTHER" id="PTHR21581">
    <property type="entry name" value="D-ALANYL-D-ALANINE CARBOXYPEPTIDASE"/>
    <property type="match status" value="1"/>
</dbReference>
<dbReference type="GO" id="GO:0009252">
    <property type="term" value="P:peptidoglycan biosynthetic process"/>
    <property type="evidence" value="ECO:0007669"/>
    <property type="project" value="UniProtKB-UniPathway"/>
</dbReference>
<comment type="pathway">
    <text evidence="2">Cell wall biogenesis; peptidoglycan biosynthesis.</text>
</comment>
<evidence type="ECO:0000256" key="3">
    <source>
        <dbReference type="ARBA" id="ARBA00007164"/>
    </source>
</evidence>
<keyword evidence="7" id="KW-0732">Signal</keyword>
<comment type="function">
    <text evidence="1">Removes C-terminal D-alanyl residues from sugar-peptide cell wall precursors.</text>
</comment>
<dbReference type="GO" id="GO:0006508">
    <property type="term" value="P:proteolysis"/>
    <property type="evidence" value="ECO:0007669"/>
    <property type="project" value="UniProtKB-KW"/>
</dbReference>
<keyword evidence="5 14" id="KW-0121">Carboxypeptidase</keyword>
<keyword evidence="6" id="KW-0645">Protease</keyword>
<dbReference type="PRINTS" id="PR00725">
    <property type="entry name" value="DADACBPTASE1"/>
</dbReference>
<evidence type="ECO:0000256" key="8">
    <source>
        <dbReference type="ARBA" id="ARBA00022801"/>
    </source>
</evidence>
<dbReference type="GO" id="GO:0009002">
    <property type="term" value="F:serine-type D-Ala-D-Ala carboxypeptidase activity"/>
    <property type="evidence" value="ECO:0007669"/>
    <property type="project" value="UniProtKB-EC"/>
</dbReference>
<dbReference type="Pfam" id="PF07943">
    <property type="entry name" value="PBP5_C"/>
    <property type="match status" value="1"/>
</dbReference>
<dbReference type="SMART" id="SM00936">
    <property type="entry name" value="PBP5_C"/>
    <property type="match status" value="1"/>
</dbReference>
<dbReference type="InterPro" id="IPR001967">
    <property type="entry name" value="Peptidase_S11_N"/>
</dbReference>